<feature type="domain" description="GCF C-terminal" evidence="1">
    <location>
        <begin position="2"/>
        <end position="78"/>
    </location>
</feature>
<dbReference type="OrthoDB" id="4822at2759"/>
<evidence type="ECO:0000313" key="2">
    <source>
        <dbReference type="EMBL" id="KAF6018401.1"/>
    </source>
</evidence>
<gene>
    <name evidence="2" type="ORF">EB796_023292</name>
</gene>
<organism evidence="2 3">
    <name type="scientific">Bugula neritina</name>
    <name type="common">Brown bryozoan</name>
    <name type="synonym">Sertularia neritina</name>
    <dbReference type="NCBI Taxonomy" id="10212"/>
    <lineage>
        <taxon>Eukaryota</taxon>
        <taxon>Metazoa</taxon>
        <taxon>Spiralia</taxon>
        <taxon>Lophotrochozoa</taxon>
        <taxon>Bryozoa</taxon>
        <taxon>Gymnolaemata</taxon>
        <taxon>Cheilostomatida</taxon>
        <taxon>Flustrina</taxon>
        <taxon>Buguloidea</taxon>
        <taxon>Bugulidae</taxon>
        <taxon>Bugula</taxon>
    </lineage>
</organism>
<dbReference type="InterPro" id="IPR022783">
    <property type="entry name" value="GCFC_dom"/>
</dbReference>
<accession>A0A7J7IYB1</accession>
<dbReference type="PANTHER" id="PTHR23329:SF1">
    <property type="entry name" value="TUFTELIN-INTERACTING PROTEIN 11"/>
    <property type="match status" value="1"/>
</dbReference>
<dbReference type="InterPro" id="IPR045211">
    <property type="entry name" value="TFP11/STIP/Ntr1"/>
</dbReference>
<protein>
    <submittedName>
        <fullName evidence="2">TFIP11</fullName>
    </submittedName>
</protein>
<evidence type="ECO:0000259" key="1">
    <source>
        <dbReference type="Pfam" id="PF07842"/>
    </source>
</evidence>
<dbReference type="PANTHER" id="PTHR23329">
    <property type="entry name" value="TUFTELIN-INTERACTING PROTEIN 11-RELATED"/>
    <property type="match status" value="1"/>
</dbReference>
<dbReference type="Pfam" id="PF07842">
    <property type="entry name" value="GCFC"/>
    <property type="match status" value="1"/>
</dbReference>
<dbReference type="GO" id="GO:0000390">
    <property type="term" value="P:spliceosomal complex disassembly"/>
    <property type="evidence" value="ECO:0007669"/>
    <property type="project" value="InterPro"/>
</dbReference>
<reference evidence="2" key="1">
    <citation type="submission" date="2020-06" db="EMBL/GenBank/DDBJ databases">
        <title>Draft genome of Bugula neritina, a colonial animal packing powerful symbionts and potential medicines.</title>
        <authorList>
            <person name="Rayko M."/>
        </authorList>
    </citation>
    <scope>NUCLEOTIDE SEQUENCE [LARGE SCALE GENOMIC DNA]</scope>
    <source>
        <strain evidence="2">Kwan_BN1</strain>
    </source>
</reference>
<evidence type="ECO:0000313" key="3">
    <source>
        <dbReference type="Proteomes" id="UP000593567"/>
    </source>
</evidence>
<proteinExistence type="predicted"/>
<dbReference type="EMBL" id="VXIV02003312">
    <property type="protein sequence ID" value="KAF6018401.1"/>
    <property type="molecule type" value="Genomic_DNA"/>
</dbReference>
<dbReference type="AlphaFoldDB" id="A0A7J7IYB1"/>
<keyword evidence="3" id="KW-1185">Reference proteome</keyword>
<name>A0A7J7IYB1_BUGNE</name>
<comment type="caution">
    <text evidence="2">The sequence shown here is derived from an EMBL/GenBank/DDBJ whole genome shotgun (WGS) entry which is preliminary data.</text>
</comment>
<dbReference type="Proteomes" id="UP000593567">
    <property type="component" value="Unassembled WGS sequence"/>
</dbReference>
<dbReference type="GO" id="GO:0071008">
    <property type="term" value="C:U2-type post-mRNA release spliceosomal complex"/>
    <property type="evidence" value="ECO:0007669"/>
    <property type="project" value="TreeGrafter"/>
</dbReference>
<sequence>MLMLKPWVNVFSAGHMEAFLSKNILPKLADCLQELVINPANQTMDNWKWVMAWKDLISAQLLVTLLDRCFFRRWLQTLVNWLNTSPTTRRLAFGTRAGKPLFRSISLVTLSSKLGVSSTCIYSCVLLTVY</sequence>